<feature type="domain" description="HTH marR-type" evidence="2">
    <location>
        <begin position="1"/>
        <end position="144"/>
    </location>
</feature>
<evidence type="ECO:0000313" key="4">
    <source>
        <dbReference type="Proteomes" id="UP000288623"/>
    </source>
</evidence>
<dbReference type="GO" id="GO:0003700">
    <property type="term" value="F:DNA-binding transcription factor activity"/>
    <property type="evidence" value="ECO:0007669"/>
    <property type="project" value="InterPro"/>
</dbReference>
<organism evidence="3 4">
    <name type="scientific">Candidatus Kurthia intestinigallinarum</name>
    <dbReference type="NCBI Taxonomy" id="1562256"/>
    <lineage>
        <taxon>Bacteria</taxon>
        <taxon>Bacillati</taxon>
        <taxon>Bacillota</taxon>
        <taxon>Bacilli</taxon>
        <taxon>Bacillales</taxon>
        <taxon>Caryophanaceae</taxon>
        <taxon>Kurthia</taxon>
    </lineage>
</organism>
<dbReference type="SMART" id="SM00347">
    <property type="entry name" value="HTH_MARR"/>
    <property type="match status" value="1"/>
</dbReference>
<proteinExistence type="predicted"/>
<dbReference type="PANTHER" id="PTHR33164:SF43">
    <property type="entry name" value="HTH-TYPE TRANSCRIPTIONAL REPRESSOR YETL"/>
    <property type="match status" value="1"/>
</dbReference>
<dbReference type="Gene3D" id="1.10.10.10">
    <property type="entry name" value="Winged helix-like DNA-binding domain superfamily/Winged helix DNA-binding domain"/>
    <property type="match status" value="1"/>
</dbReference>
<dbReference type="PROSITE" id="PS50995">
    <property type="entry name" value="HTH_MARR_2"/>
    <property type="match status" value="1"/>
</dbReference>
<dbReference type="InterPro" id="IPR039422">
    <property type="entry name" value="MarR/SlyA-like"/>
</dbReference>
<dbReference type="InterPro" id="IPR036390">
    <property type="entry name" value="WH_DNA-bd_sf"/>
</dbReference>
<dbReference type="Pfam" id="PF01047">
    <property type="entry name" value="MarR"/>
    <property type="match status" value="1"/>
</dbReference>
<name>A0A433RPG2_9BACL</name>
<dbReference type="InterPro" id="IPR000835">
    <property type="entry name" value="HTH_MarR-typ"/>
</dbReference>
<dbReference type="Proteomes" id="UP000288623">
    <property type="component" value="Unassembled WGS sequence"/>
</dbReference>
<dbReference type="PRINTS" id="PR00598">
    <property type="entry name" value="HTHMARR"/>
</dbReference>
<accession>A0A433RPG2</accession>
<protein>
    <recommendedName>
        <fullName evidence="2">HTH marR-type domain-containing protein</fullName>
    </recommendedName>
</protein>
<comment type="caution">
    <text evidence="3">The sequence shown here is derived from an EMBL/GenBank/DDBJ whole genome shotgun (WGS) entry which is preliminary data.</text>
</comment>
<keyword evidence="1" id="KW-0238">DNA-binding</keyword>
<dbReference type="PANTHER" id="PTHR33164">
    <property type="entry name" value="TRANSCRIPTIONAL REGULATOR, MARR FAMILY"/>
    <property type="match status" value="1"/>
</dbReference>
<dbReference type="EMBL" id="JTFC01000044">
    <property type="protein sequence ID" value="RUS51922.1"/>
    <property type="molecule type" value="Genomic_DNA"/>
</dbReference>
<reference evidence="3 4" key="1">
    <citation type="submission" date="2014-11" db="EMBL/GenBank/DDBJ databases">
        <title>Genome sequence and analysis of novel Kurthia sp.</title>
        <authorList>
            <person name="Lawson J.N."/>
            <person name="Gonzalez J.E."/>
            <person name="Rinauldi L."/>
            <person name="Xuan Z."/>
            <person name="Firman A."/>
            <person name="Shaddox L."/>
            <person name="Trudeau A."/>
            <person name="Shah S."/>
            <person name="Reiman D."/>
        </authorList>
    </citation>
    <scope>NUCLEOTIDE SEQUENCE [LARGE SCALE GENOMIC DNA]</scope>
    <source>
        <strain evidence="3 4">3B1D</strain>
    </source>
</reference>
<gene>
    <name evidence="3" type="ORF">QI30_18160</name>
</gene>
<dbReference type="SUPFAM" id="SSF46785">
    <property type="entry name" value="Winged helix' DNA-binding domain"/>
    <property type="match status" value="1"/>
</dbReference>
<evidence type="ECO:0000313" key="3">
    <source>
        <dbReference type="EMBL" id="RUS51922.1"/>
    </source>
</evidence>
<dbReference type="GO" id="GO:0006950">
    <property type="term" value="P:response to stress"/>
    <property type="evidence" value="ECO:0007669"/>
    <property type="project" value="TreeGrafter"/>
</dbReference>
<dbReference type="AlphaFoldDB" id="A0A433RPG2"/>
<evidence type="ECO:0000256" key="1">
    <source>
        <dbReference type="ARBA" id="ARBA00023125"/>
    </source>
</evidence>
<dbReference type="InterPro" id="IPR036388">
    <property type="entry name" value="WH-like_DNA-bd_sf"/>
</dbReference>
<dbReference type="GO" id="GO:0003677">
    <property type="term" value="F:DNA binding"/>
    <property type="evidence" value="ECO:0007669"/>
    <property type="project" value="UniProtKB-KW"/>
</dbReference>
<keyword evidence="4" id="KW-1185">Reference proteome</keyword>
<evidence type="ECO:0000259" key="2">
    <source>
        <dbReference type="PROSITE" id="PS50995"/>
    </source>
</evidence>
<sequence>MREGGIVLKNKNIFQLIHATEIINNSNIVYFMKRFPHKIGVTPVLVLAELRNSGAQKQTVLADKIGCTPGAMTNISNKLVKAGYAVRKYNDDDRRHVLLDITEEGLKVFNEAQAFGREFQTELFDALTDEEIEQYVNIQDKLLAAAIQRNEK</sequence>